<protein>
    <recommendedName>
        <fullName evidence="12">Mitochondrial carrier protein</fullName>
    </recommendedName>
</protein>
<dbReference type="InterPro" id="IPR018108">
    <property type="entry name" value="MCP_transmembrane"/>
</dbReference>
<dbReference type="GO" id="GO:0022857">
    <property type="term" value="F:transmembrane transporter activity"/>
    <property type="evidence" value="ECO:0007669"/>
    <property type="project" value="TreeGrafter"/>
</dbReference>
<evidence type="ECO:0000313" key="11">
    <source>
        <dbReference type="EMBL" id="CAD8530261.1"/>
    </source>
</evidence>
<organism evidence="11">
    <name type="scientific">Calcidiscus leptoporus</name>
    <dbReference type="NCBI Taxonomy" id="127549"/>
    <lineage>
        <taxon>Eukaryota</taxon>
        <taxon>Haptista</taxon>
        <taxon>Haptophyta</taxon>
        <taxon>Prymnesiophyceae</taxon>
        <taxon>Coccolithales</taxon>
        <taxon>Calcidiscaceae</taxon>
        <taxon>Calcidiscus</taxon>
    </lineage>
</organism>
<keyword evidence="4 9" id="KW-0812">Transmembrane</keyword>
<comment type="subcellular location">
    <subcellularLocation>
        <location evidence="1">Mitochondrion membrane</location>
        <topology evidence="1">Multi-pass membrane protein</topology>
    </subcellularLocation>
</comment>
<feature type="repeat" description="Solcar" evidence="9">
    <location>
        <begin position="71"/>
        <end position="151"/>
    </location>
</feature>
<dbReference type="PANTHER" id="PTHR45624">
    <property type="entry name" value="MITOCHONDRIAL BASIC AMINO ACIDS TRANSPORTER-RELATED"/>
    <property type="match status" value="1"/>
</dbReference>
<evidence type="ECO:0008006" key="12">
    <source>
        <dbReference type="Google" id="ProtNLM"/>
    </source>
</evidence>
<dbReference type="InterPro" id="IPR050567">
    <property type="entry name" value="Mitochondrial_Carrier"/>
</dbReference>
<keyword evidence="8 9" id="KW-0472">Membrane</keyword>
<accession>A0A7S0ISV8</accession>
<keyword evidence="3 10" id="KW-0813">Transport</keyword>
<dbReference type="EMBL" id="HBER01011082">
    <property type="protein sequence ID" value="CAD8530261.1"/>
    <property type="molecule type" value="Transcribed_RNA"/>
</dbReference>
<evidence type="ECO:0000256" key="9">
    <source>
        <dbReference type="PROSITE-ProRule" id="PRU00282"/>
    </source>
</evidence>
<name>A0A7S0ISV8_9EUKA</name>
<dbReference type="InterPro" id="IPR023395">
    <property type="entry name" value="MCP_dom_sf"/>
</dbReference>
<keyword evidence="7" id="KW-0496">Mitochondrion</keyword>
<evidence type="ECO:0000256" key="10">
    <source>
        <dbReference type="RuleBase" id="RU000488"/>
    </source>
</evidence>
<evidence type="ECO:0000256" key="3">
    <source>
        <dbReference type="ARBA" id="ARBA00022448"/>
    </source>
</evidence>
<dbReference type="GO" id="GO:0031966">
    <property type="term" value="C:mitochondrial membrane"/>
    <property type="evidence" value="ECO:0007669"/>
    <property type="project" value="UniProtKB-SubCell"/>
</dbReference>
<evidence type="ECO:0000256" key="1">
    <source>
        <dbReference type="ARBA" id="ARBA00004225"/>
    </source>
</evidence>
<evidence type="ECO:0000256" key="2">
    <source>
        <dbReference type="ARBA" id="ARBA00006375"/>
    </source>
</evidence>
<dbReference type="Gene3D" id="1.50.40.10">
    <property type="entry name" value="Mitochondrial carrier domain"/>
    <property type="match status" value="1"/>
</dbReference>
<dbReference type="PROSITE" id="PS51257">
    <property type="entry name" value="PROKAR_LIPOPROTEIN"/>
    <property type="match status" value="1"/>
</dbReference>
<sequence>MLSKAENCMCRHPLDCVKVKMQATPGGSMLGCAARLLRDGGPLAFTRGLGAPLSNAVLMNVLMFTAFAEANRSCGPLVSGALSGLLTSALSTPFDYVKIQLQLRGGLASTVLRDVLRQGPLALYVGHSMNMLRESVFTGVYLGAYAHVRAATLPSDGGSPSLMVVAAASASTGALAWIASYPFDAVKSVQQGKPVGKLATTTIASAFHEIHQRGGWGSFYRGVTASTCRAVLVTCSRLVAYEFVMQQLQVMRSP</sequence>
<evidence type="ECO:0000256" key="6">
    <source>
        <dbReference type="ARBA" id="ARBA00022989"/>
    </source>
</evidence>
<proteinExistence type="inferred from homology"/>
<feature type="repeat" description="Solcar" evidence="9">
    <location>
        <begin position="160"/>
        <end position="247"/>
    </location>
</feature>
<evidence type="ECO:0000256" key="7">
    <source>
        <dbReference type="ARBA" id="ARBA00023128"/>
    </source>
</evidence>
<keyword evidence="5" id="KW-0677">Repeat</keyword>
<gene>
    <name evidence="11" type="ORF">CLEP1334_LOCUS5513</name>
</gene>
<reference evidence="11" key="1">
    <citation type="submission" date="2021-01" db="EMBL/GenBank/DDBJ databases">
        <authorList>
            <person name="Corre E."/>
            <person name="Pelletier E."/>
            <person name="Niang G."/>
            <person name="Scheremetjew M."/>
            <person name="Finn R."/>
            <person name="Kale V."/>
            <person name="Holt S."/>
            <person name="Cochrane G."/>
            <person name="Meng A."/>
            <person name="Brown T."/>
            <person name="Cohen L."/>
        </authorList>
    </citation>
    <scope>NUCLEOTIDE SEQUENCE</scope>
    <source>
        <strain evidence="11">RCC1130</strain>
    </source>
</reference>
<dbReference type="AlphaFoldDB" id="A0A7S0ISV8"/>
<dbReference type="Pfam" id="PF00153">
    <property type="entry name" value="Mito_carr"/>
    <property type="match status" value="3"/>
</dbReference>
<dbReference type="SUPFAM" id="SSF103506">
    <property type="entry name" value="Mitochondrial carrier"/>
    <property type="match status" value="1"/>
</dbReference>
<dbReference type="PROSITE" id="PS50920">
    <property type="entry name" value="SOLCAR"/>
    <property type="match status" value="2"/>
</dbReference>
<comment type="similarity">
    <text evidence="2 10">Belongs to the mitochondrial carrier (TC 2.A.29) family.</text>
</comment>
<keyword evidence="6" id="KW-1133">Transmembrane helix</keyword>
<evidence type="ECO:0000256" key="5">
    <source>
        <dbReference type="ARBA" id="ARBA00022737"/>
    </source>
</evidence>
<evidence type="ECO:0000256" key="4">
    <source>
        <dbReference type="ARBA" id="ARBA00022692"/>
    </source>
</evidence>
<evidence type="ECO:0000256" key="8">
    <source>
        <dbReference type="ARBA" id="ARBA00023136"/>
    </source>
</evidence>
<dbReference type="PANTHER" id="PTHR45624:SF10">
    <property type="entry name" value="SLC (SOLUTE CARRIER) HOMOLOG"/>
    <property type="match status" value="1"/>
</dbReference>